<organism evidence="2 3">
    <name type="scientific">Sphingobium xenophagum</name>
    <dbReference type="NCBI Taxonomy" id="121428"/>
    <lineage>
        <taxon>Bacteria</taxon>
        <taxon>Pseudomonadati</taxon>
        <taxon>Pseudomonadota</taxon>
        <taxon>Alphaproteobacteria</taxon>
        <taxon>Sphingomonadales</taxon>
        <taxon>Sphingomonadaceae</taxon>
        <taxon>Sphingobium</taxon>
    </lineage>
</organism>
<keyword evidence="1" id="KW-1133">Transmembrane helix</keyword>
<dbReference type="PANTHER" id="PTHR34219">
    <property type="entry name" value="IRON-REGULATED INNER MEMBRANE PROTEIN-RELATED"/>
    <property type="match status" value="1"/>
</dbReference>
<reference evidence="2 3" key="1">
    <citation type="submission" date="2014-12" db="EMBL/GenBank/DDBJ databases">
        <title>Whole genome sequencing of Sphingobium xenophagum OW59.</title>
        <authorList>
            <person name="Ohta Y."/>
            <person name="Nishi S."/>
            <person name="Hatada Y."/>
        </authorList>
    </citation>
    <scope>NUCLEOTIDE SEQUENCE [LARGE SCALE GENOMIC DNA]</scope>
    <source>
        <strain evidence="2 3">OW59</strain>
    </source>
</reference>
<dbReference type="EMBL" id="BBQY01000004">
    <property type="protein sequence ID" value="GBH30138.1"/>
    <property type="molecule type" value="Genomic_DNA"/>
</dbReference>
<feature type="transmembrane region" description="Helical" evidence="1">
    <location>
        <begin position="194"/>
        <end position="215"/>
    </location>
</feature>
<accession>A0A401J0I4</accession>
<dbReference type="Proteomes" id="UP000290975">
    <property type="component" value="Unassembled WGS sequence"/>
</dbReference>
<dbReference type="AlphaFoldDB" id="A0A401J0I4"/>
<feature type="transmembrane region" description="Helical" evidence="1">
    <location>
        <begin position="359"/>
        <end position="380"/>
    </location>
</feature>
<feature type="transmembrane region" description="Helical" evidence="1">
    <location>
        <begin position="29"/>
        <end position="51"/>
    </location>
</feature>
<dbReference type="InterPro" id="IPR005625">
    <property type="entry name" value="PepSY-ass_TM"/>
</dbReference>
<keyword evidence="3" id="KW-1185">Reference proteome</keyword>
<gene>
    <name evidence="2" type="ORF">MBESOW_P1392</name>
</gene>
<protein>
    <recommendedName>
        <fullName evidence="4">PepSY domain-containing protein</fullName>
    </recommendedName>
</protein>
<sequence>MAACARDSEPGGRTMDDTGFYRAMWRWHFYAGLIVLPVLALMAVTGALYLYKPEIEATLYPVHMSTTPSGALLPPSRLAAVVERTTGAQVTQIVRPATMSESWRVMTKVEGGPPTVHFVDPRDGRILGQMRGGGFMKVIKDLHSLALTGPVGNRLVEVVAGWAILLCITGLYLRWPRRGQPALAIRGRASGRLFWRDLHGTLGFLSAGVILFLAVTGMPWTEVWGGGLRAVVAANDWGRPKMAVIPWSAPAKDALPWTLREGGPIAGDAGDIGVDQALRIATAHGMGGVQLILPASPGAPYLAASIVTQAQDARAITIDAASGAVVQDMDWRMFGPGAKAVEWGIATHQGQQYGEVNRLLMLAACLCLLLLCLTAPVVWWKRRQQGRLSAPPAATPAARRMVAGLMLFIGLLFPLTGLSMLVALLGEWIMGQRRTA</sequence>
<evidence type="ECO:0000313" key="3">
    <source>
        <dbReference type="Proteomes" id="UP000290975"/>
    </source>
</evidence>
<comment type="caution">
    <text evidence="2">The sequence shown here is derived from an EMBL/GenBank/DDBJ whole genome shotgun (WGS) entry which is preliminary data.</text>
</comment>
<evidence type="ECO:0000256" key="1">
    <source>
        <dbReference type="SAM" id="Phobius"/>
    </source>
</evidence>
<keyword evidence="1" id="KW-0472">Membrane</keyword>
<feature type="transmembrane region" description="Helical" evidence="1">
    <location>
        <begin position="401"/>
        <end position="425"/>
    </location>
</feature>
<feature type="transmembrane region" description="Helical" evidence="1">
    <location>
        <begin position="155"/>
        <end position="173"/>
    </location>
</feature>
<keyword evidence="1" id="KW-0812">Transmembrane</keyword>
<dbReference type="Pfam" id="PF03929">
    <property type="entry name" value="PepSY_TM"/>
    <property type="match status" value="1"/>
</dbReference>
<dbReference type="STRING" id="1192759.GCA_000277525_00010"/>
<evidence type="ECO:0008006" key="4">
    <source>
        <dbReference type="Google" id="ProtNLM"/>
    </source>
</evidence>
<name>A0A401J0I4_SPHXE</name>
<evidence type="ECO:0000313" key="2">
    <source>
        <dbReference type="EMBL" id="GBH30138.1"/>
    </source>
</evidence>
<dbReference type="PANTHER" id="PTHR34219:SF1">
    <property type="entry name" value="PEPSY DOMAIN-CONTAINING PROTEIN"/>
    <property type="match status" value="1"/>
</dbReference>
<proteinExistence type="predicted"/>